<protein>
    <submittedName>
        <fullName evidence="1">Uncharacterized protein</fullName>
    </submittedName>
</protein>
<reference evidence="1" key="1">
    <citation type="submission" date="2020-06" db="EMBL/GenBank/DDBJ databases">
        <title>Unique genomic features of the anaerobic methanotrophic archaea.</title>
        <authorList>
            <person name="Chadwick G.L."/>
            <person name="Skennerton C.T."/>
            <person name="Laso-Perez R."/>
            <person name="Leu A.O."/>
            <person name="Speth D.R."/>
            <person name="Yu H."/>
            <person name="Morgan-Lang C."/>
            <person name="Hatzenpichler R."/>
            <person name="Goudeau D."/>
            <person name="Malmstrom R."/>
            <person name="Brazelton W.J."/>
            <person name="Woyke T."/>
            <person name="Hallam S.J."/>
            <person name="Tyson G.W."/>
            <person name="Wegener G."/>
            <person name="Boetius A."/>
            <person name="Orphan V."/>
        </authorList>
    </citation>
    <scope>NUCLEOTIDE SEQUENCE</scope>
</reference>
<accession>A0A7G9Y9R5</accession>
<proteinExistence type="predicted"/>
<organism evidence="1">
    <name type="scientific">Candidatus Methanogaster sp. ANME-2c ERB4</name>
    <dbReference type="NCBI Taxonomy" id="2759911"/>
    <lineage>
        <taxon>Archaea</taxon>
        <taxon>Methanobacteriati</taxon>
        <taxon>Methanobacteriota</taxon>
        <taxon>Stenosarchaea group</taxon>
        <taxon>Methanomicrobia</taxon>
        <taxon>Methanosarcinales</taxon>
        <taxon>ANME-2 cluster</taxon>
        <taxon>Candidatus Methanogasteraceae</taxon>
        <taxon>Candidatus Methanogaster</taxon>
    </lineage>
</organism>
<evidence type="ECO:0000313" key="1">
    <source>
        <dbReference type="EMBL" id="QNO44749.1"/>
    </source>
</evidence>
<gene>
    <name evidence="1" type="ORF">KLGCGMKP_00011</name>
</gene>
<dbReference type="EMBL" id="MT631009">
    <property type="protein sequence ID" value="QNO44749.1"/>
    <property type="molecule type" value="Genomic_DNA"/>
</dbReference>
<dbReference type="AlphaFoldDB" id="A0A7G9Y9R5"/>
<sequence>MNNHNPHNSEQRQDENPFGYILKRALLQQQQQDRNIDTVQHRSATPEYQITIEHGSIRIGQECAASTLSVRR</sequence>
<name>A0A7G9Y9R5_9EURY</name>